<proteinExistence type="predicted"/>
<dbReference type="AlphaFoldDB" id="A0A0A1NV30"/>
<name>A0A0A1NV30_RHIZD</name>
<evidence type="ECO:0000313" key="2">
    <source>
        <dbReference type="Proteomes" id="UP000242381"/>
    </source>
</evidence>
<protein>
    <recommendedName>
        <fullName evidence="3">Early meiotic induction protein 1</fullName>
    </recommendedName>
</protein>
<dbReference type="VEuPathDB" id="FungiDB:BCV72DRAFT_18973"/>
<dbReference type="PANTHER" id="PTHR28052">
    <property type="entry name" value="UPF0545 PROTEIN C22ORF39"/>
    <property type="match status" value="1"/>
</dbReference>
<reference evidence="1 2" key="1">
    <citation type="journal article" date="2016" name="Proc. Natl. Acad. Sci. U.S.A.">
        <title>Lipid metabolic changes in an early divergent fungus govern the establishment of a mutualistic symbiosis with endobacteria.</title>
        <authorList>
            <person name="Lastovetsky O.A."/>
            <person name="Gaspar M.L."/>
            <person name="Mondo S.J."/>
            <person name="LaButti K.M."/>
            <person name="Sandor L."/>
            <person name="Grigoriev I.V."/>
            <person name="Henry S.A."/>
            <person name="Pawlowska T.E."/>
        </authorList>
    </citation>
    <scope>NUCLEOTIDE SEQUENCE [LARGE SCALE GENOMIC DNA]</scope>
    <source>
        <strain evidence="1 2">ATCC 11559</strain>
    </source>
</reference>
<dbReference type="Pfam" id="PF11326">
    <property type="entry name" value="PANTS-like"/>
    <property type="match status" value="1"/>
</dbReference>
<evidence type="ECO:0008006" key="3">
    <source>
        <dbReference type="Google" id="ProtNLM"/>
    </source>
</evidence>
<dbReference type="Proteomes" id="UP000242381">
    <property type="component" value="Unassembled WGS sequence"/>
</dbReference>
<sequence length="111" mass="13369">MSTGNSYEDKHTEEFFREIENDKKQHYEKCSVIDAFDNLFNCYRVKEQAKHYYRYGTRKDCEAKWDFLSLCFSTKLKSAEQADAMLKAYRQAEEEKKVGRPSSEDIWERRI</sequence>
<dbReference type="OMA" id="QMAMCLT"/>
<accession>A0A0A1NV30</accession>
<gene>
    <name evidence="1" type="ORF">BCV71DRAFT_291642</name>
</gene>
<dbReference type="PANTHER" id="PTHR28052:SF1">
    <property type="entry name" value="UPF0545 PROTEIN C22ORF39"/>
    <property type="match status" value="1"/>
</dbReference>
<dbReference type="EMBL" id="KV921358">
    <property type="protein sequence ID" value="ORE17343.1"/>
    <property type="molecule type" value="Genomic_DNA"/>
</dbReference>
<organism evidence="1 2">
    <name type="scientific">Rhizopus microsporus</name>
    <dbReference type="NCBI Taxonomy" id="58291"/>
    <lineage>
        <taxon>Eukaryota</taxon>
        <taxon>Fungi</taxon>
        <taxon>Fungi incertae sedis</taxon>
        <taxon>Mucoromycota</taxon>
        <taxon>Mucoromycotina</taxon>
        <taxon>Mucoromycetes</taxon>
        <taxon>Mucorales</taxon>
        <taxon>Mucorineae</taxon>
        <taxon>Rhizopodaceae</taxon>
        <taxon>Rhizopus</taxon>
    </lineage>
</organism>
<evidence type="ECO:0000313" key="1">
    <source>
        <dbReference type="EMBL" id="ORE17343.1"/>
    </source>
</evidence>
<dbReference type="InterPro" id="IPR021475">
    <property type="entry name" value="Pants/Emi1-like"/>
</dbReference>